<organism evidence="1 2">
    <name type="scientific">Arctium lappa</name>
    <name type="common">Greater burdock</name>
    <name type="synonym">Lappa major</name>
    <dbReference type="NCBI Taxonomy" id="4217"/>
    <lineage>
        <taxon>Eukaryota</taxon>
        <taxon>Viridiplantae</taxon>
        <taxon>Streptophyta</taxon>
        <taxon>Embryophyta</taxon>
        <taxon>Tracheophyta</taxon>
        <taxon>Spermatophyta</taxon>
        <taxon>Magnoliopsida</taxon>
        <taxon>eudicotyledons</taxon>
        <taxon>Gunneridae</taxon>
        <taxon>Pentapetalae</taxon>
        <taxon>asterids</taxon>
        <taxon>campanulids</taxon>
        <taxon>Asterales</taxon>
        <taxon>Asteraceae</taxon>
        <taxon>Carduoideae</taxon>
        <taxon>Cardueae</taxon>
        <taxon>Arctiinae</taxon>
        <taxon>Arctium</taxon>
    </lineage>
</organism>
<comment type="caution">
    <text evidence="1">The sequence shown here is derived from an EMBL/GenBank/DDBJ whole genome shotgun (WGS) entry which is preliminary data.</text>
</comment>
<proteinExistence type="predicted"/>
<reference evidence="2" key="1">
    <citation type="journal article" date="2022" name="Mol. Ecol. Resour.">
        <title>The genomes of chicory, endive, great burdock and yacon provide insights into Asteraceae palaeo-polyploidization history and plant inulin production.</title>
        <authorList>
            <person name="Fan W."/>
            <person name="Wang S."/>
            <person name="Wang H."/>
            <person name="Wang A."/>
            <person name="Jiang F."/>
            <person name="Liu H."/>
            <person name="Zhao H."/>
            <person name="Xu D."/>
            <person name="Zhang Y."/>
        </authorList>
    </citation>
    <scope>NUCLEOTIDE SEQUENCE [LARGE SCALE GENOMIC DNA]</scope>
    <source>
        <strain evidence="2">cv. Niubang</strain>
    </source>
</reference>
<gene>
    <name evidence="1" type="ORF">L6452_30071</name>
</gene>
<protein>
    <submittedName>
        <fullName evidence="1">Uncharacterized protein</fullName>
    </submittedName>
</protein>
<keyword evidence="2" id="KW-1185">Reference proteome</keyword>
<reference evidence="1 2" key="2">
    <citation type="journal article" date="2022" name="Mol. Ecol. Resour.">
        <title>The genomes of chicory, endive, great burdock and yacon provide insights into Asteraceae paleo-polyploidization history and plant inulin production.</title>
        <authorList>
            <person name="Fan W."/>
            <person name="Wang S."/>
            <person name="Wang H."/>
            <person name="Wang A."/>
            <person name="Jiang F."/>
            <person name="Liu H."/>
            <person name="Zhao H."/>
            <person name="Xu D."/>
            <person name="Zhang Y."/>
        </authorList>
    </citation>
    <scope>NUCLEOTIDE SEQUENCE [LARGE SCALE GENOMIC DNA]</scope>
    <source>
        <strain evidence="2">cv. Niubang</strain>
    </source>
</reference>
<name>A0ACB8ZGY3_ARCLA</name>
<dbReference type="Proteomes" id="UP001055879">
    <property type="component" value="Linkage Group LG10"/>
</dbReference>
<dbReference type="EMBL" id="CM042056">
    <property type="protein sequence ID" value="KAI3697214.1"/>
    <property type="molecule type" value="Genomic_DNA"/>
</dbReference>
<accession>A0ACB8ZGY3</accession>
<evidence type="ECO:0000313" key="1">
    <source>
        <dbReference type="EMBL" id="KAI3697214.1"/>
    </source>
</evidence>
<sequence length="1231" mass="139960">MVILSQLAEGSSSTHGDHRYDVFLSFRGVDTRFSFTDHLHKALVNANITTFLDDEEIETGEEDLKPELETAIKASRASIIVLSQNYASSTWCLDELVLILEQRRNYGHIVIPVFYHVEPTDVRKQKSSFGEAMAKHKKRMETEINAEKRSQWDKKIELWKKTLSEVADLKGKNAKGRRETEFIEEIVKDINHRLGLDLISDLPLLIGVDSLIKSITTWLKDGTSHTVDILTIDGISGIGKTSLAGYIYGLHRHEFDNSSFVQDISSRLEKKYNGIVDLQKQLCEDLSKRSLIQRHDVSACTSNIANTLASEKFFLVLDDIDSFEQLDSLLGSNDFHSGSKVIITTKEVSLIESCALFNMKVPPKHTNLLLKGLNMTDSLKLLCIHAFTCNNPKEGYEEVAKELVEYCGGHPLTLEVLGKLLRNQDVAYWEERLKRLKEANDSHINNVLRMSFDSLEYENDKNLFLDVACFFVGEDRNYTETILKACGFHTLSGISNLIERCLLMTGPRNELTMHQLVQEMARDVIRQEAPDKPWKHSRLWCHEESFKVLKQKKGKGNILGLALDMKVLEKNKLQGSFELDIDALSKMHDLMLLQLNYVKFKGSCKNFPEELRSLCMHGFPLQYIPPDLPMKNLVALDMSYSTFESFDMSNSNLQRLGKTQKLIGPRSKDNRLLGSLKILNLSSCKQLRSVGGFYELPALERLILANCISLIEICESIEQCEELVLIDLSYCTTLKKLPRRGVNLKKVETLLLDGCNLGEGFPIEMRDTVLLQMPKSNNLAIESQTSSSAIMGCNLGEEFPIEMRDMESPEVLNAKNISINSLTSSSAIVETRPRDLRSLVISLPSSLVCLSLKGNNLSDESFPMDLSNLFMLKELHLDANPIISLPNCVRSLPRLEKLSMVKCLRLKTFERPPRTLKHLKFDSWHSLQKIVFDREMSPLTFSMDSPWPPYSGLVVEGLFKIEAMSHAAEEVLCSLGWTNLEFINNQLVEAQDLITGTHKFQMVYEFGIFSTFYQGKEIPSWVSHRSNGSSISFTIPSSPNNLKGINFCHAFTNPNTGYFVGDTNHLLLSSIRISNITKNRTWIYNRYNYSMTPIPECVILLSHWMFGKNEMEDGDQLIISVRGYGIDSIIRECGVSLIYDDDHGKMEKEEEEEESLGYYKSWNHIIGGDLSTFLTTRGEYLLDVTRFFGWISLYCPFFEDHCFYEEKQPTFRAFPPRKSNVVGGTPENTTK</sequence>
<evidence type="ECO:0000313" key="2">
    <source>
        <dbReference type="Proteomes" id="UP001055879"/>
    </source>
</evidence>